<accession>A0A1X7V998</accession>
<feature type="compositionally biased region" description="Polar residues" evidence="1">
    <location>
        <begin position="80"/>
        <end position="102"/>
    </location>
</feature>
<name>A0A1X7V998_AMPQE</name>
<dbReference type="Gene3D" id="2.30.30.1150">
    <property type="match status" value="1"/>
</dbReference>
<dbReference type="EnsemblMetazoa" id="Aqu2.1.36349_001">
    <property type="protein sequence ID" value="Aqu2.1.36349_001"/>
    <property type="gene ID" value="Aqu2.1.36349"/>
</dbReference>
<organism evidence="2">
    <name type="scientific">Amphimedon queenslandica</name>
    <name type="common">Sponge</name>
    <dbReference type="NCBI Taxonomy" id="400682"/>
    <lineage>
        <taxon>Eukaryota</taxon>
        <taxon>Metazoa</taxon>
        <taxon>Porifera</taxon>
        <taxon>Demospongiae</taxon>
        <taxon>Heteroscleromorpha</taxon>
        <taxon>Haplosclerida</taxon>
        <taxon>Niphatidae</taxon>
        <taxon>Amphimedon</taxon>
    </lineage>
</organism>
<dbReference type="InParanoid" id="A0A1X7V998"/>
<feature type="compositionally biased region" description="Basic residues" evidence="1">
    <location>
        <begin position="61"/>
        <end position="70"/>
    </location>
</feature>
<proteinExistence type="predicted"/>
<protein>
    <recommendedName>
        <fullName evidence="3">Zinc finger PHD-type domain-containing protein</fullName>
    </recommendedName>
</protein>
<evidence type="ECO:0000313" key="2">
    <source>
        <dbReference type="EnsemblMetazoa" id="Aqu2.1.36349_001"/>
    </source>
</evidence>
<dbReference type="InterPro" id="IPR011011">
    <property type="entry name" value="Znf_FYVE_PHD"/>
</dbReference>
<sequence>MTSASNEVILRLSGEVVIKSSITPIGLHYRRYFSDLFQKNKMDRERTEITEEEKQKEIKNKKTVAKRAPTKKVTTELKQRSGTKVSSTKATRATQKSLITRQTKSRVRTPSTSPTTFTDDEGICEECGGSYKGDNKATRCRMGCDKCDRWFHCHCIGLRVVLIGHWSRNCC</sequence>
<dbReference type="SUPFAM" id="SSF57903">
    <property type="entry name" value="FYVE/PHD zinc finger"/>
    <property type="match status" value="1"/>
</dbReference>
<evidence type="ECO:0008006" key="3">
    <source>
        <dbReference type="Google" id="ProtNLM"/>
    </source>
</evidence>
<feature type="region of interest" description="Disordered" evidence="1">
    <location>
        <begin position="60"/>
        <end position="114"/>
    </location>
</feature>
<dbReference type="AlphaFoldDB" id="A0A1X7V998"/>
<evidence type="ECO:0000256" key="1">
    <source>
        <dbReference type="SAM" id="MobiDB-lite"/>
    </source>
</evidence>
<reference evidence="2" key="1">
    <citation type="submission" date="2017-05" db="UniProtKB">
        <authorList>
            <consortium name="EnsemblMetazoa"/>
        </authorList>
    </citation>
    <scope>IDENTIFICATION</scope>
</reference>